<dbReference type="GO" id="GO:0016747">
    <property type="term" value="F:acyltransferase activity, transferring groups other than amino-acyl groups"/>
    <property type="evidence" value="ECO:0007669"/>
    <property type="project" value="InterPro"/>
</dbReference>
<dbReference type="PANTHER" id="PTHR36927">
    <property type="entry name" value="BLR4337 PROTEIN"/>
    <property type="match status" value="1"/>
</dbReference>
<evidence type="ECO:0000313" key="3">
    <source>
        <dbReference type="EMBL" id="MBE8717809.1"/>
    </source>
</evidence>
<dbReference type="Proteomes" id="UP000652567">
    <property type="component" value="Unassembled WGS sequence"/>
</dbReference>
<sequence length="421" mass="48860">MPALSDISPSPQPWYNQRRHALDWLRVLAFALLIFYHLAMAYVADWGFHIKSLYLAEWLKLPMLWSNPWRMSLLFFISGAAISYQLHRHHGWKFLTGNGRKLILPLLFGSAVIVAPQSWIEAKLAGAIGDMGYWEFWRNYVGYSFGFGEPLSGYRRLEVANIIWNHLWYLLYLFTYIAILWLLYPLLMRSRITKFSITLAERAPRVMLYLFPLALFFAINLCLGKHYPISNAWIGDWFNHARYLCVFIMGFALVRSERWWQAFADFRHWSLGMAVCTYIGVVLYDAGCQLKNLAPFLANFETPVRSLVWSADGWLWIMAIIGYAQVWLNRPSALIQSANRAVYCWYILHQTLIVIGVYVLRTYEVGPVWEPLLVTLWVVGGCLMGYQLIKTLPVIRELMGVFPAKTASMESCPRRSPCSHQ</sequence>
<evidence type="ECO:0000313" key="4">
    <source>
        <dbReference type="Proteomes" id="UP000652567"/>
    </source>
</evidence>
<keyword evidence="3" id="KW-0012">Acyltransferase</keyword>
<feature type="transmembrane region" description="Helical" evidence="1">
    <location>
        <begin position="24"/>
        <end position="44"/>
    </location>
</feature>
<feature type="transmembrane region" description="Helical" evidence="1">
    <location>
        <begin position="307"/>
        <end position="328"/>
    </location>
</feature>
<feature type="transmembrane region" description="Helical" evidence="1">
    <location>
        <begin position="102"/>
        <end position="120"/>
    </location>
</feature>
<dbReference type="PANTHER" id="PTHR36927:SF3">
    <property type="entry name" value="GLUCANS BIOSYNTHESIS PROTEIN C"/>
    <property type="match status" value="1"/>
</dbReference>
<feature type="transmembrane region" description="Helical" evidence="1">
    <location>
        <begin position="268"/>
        <end position="287"/>
    </location>
</feature>
<protein>
    <submittedName>
        <fullName evidence="3">Acyltransferase</fullName>
    </submittedName>
</protein>
<keyword evidence="1" id="KW-0472">Membrane</keyword>
<keyword evidence="3" id="KW-0808">Transferase</keyword>
<keyword evidence="4" id="KW-1185">Reference proteome</keyword>
<evidence type="ECO:0000259" key="2">
    <source>
        <dbReference type="Pfam" id="PF01757"/>
    </source>
</evidence>
<dbReference type="AlphaFoldDB" id="A0A928YUA1"/>
<dbReference type="Pfam" id="PF01757">
    <property type="entry name" value="Acyl_transf_3"/>
    <property type="match status" value="1"/>
</dbReference>
<feature type="transmembrane region" description="Helical" evidence="1">
    <location>
        <begin position="64"/>
        <end position="82"/>
    </location>
</feature>
<feature type="transmembrane region" description="Helical" evidence="1">
    <location>
        <begin position="340"/>
        <end position="360"/>
    </location>
</feature>
<keyword evidence="1" id="KW-1133">Transmembrane helix</keyword>
<dbReference type="RefSeq" id="WP_193909883.1">
    <property type="nucleotide sequence ID" value="NZ_PRDL01000001.1"/>
</dbReference>
<feature type="transmembrane region" description="Helical" evidence="1">
    <location>
        <begin position="240"/>
        <end position="256"/>
    </location>
</feature>
<name>A0A928YUA1_9GAMM</name>
<comment type="caution">
    <text evidence="3">The sequence shown here is derived from an EMBL/GenBank/DDBJ whole genome shotgun (WGS) entry which is preliminary data.</text>
</comment>
<feature type="domain" description="Acyltransferase 3" evidence="2">
    <location>
        <begin position="20"/>
        <end position="384"/>
    </location>
</feature>
<proteinExistence type="predicted"/>
<evidence type="ECO:0000256" key="1">
    <source>
        <dbReference type="SAM" id="Phobius"/>
    </source>
</evidence>
<gene>
    <name evidence="3" type="ORF">C4F51_11500</name>
</gene>
<accession>A0A928YUA1</accession>
<organism evidence="3 4">
    <name type="scientific">Cellvibrio polysaccharolyticus</name>
    <dbReference type="NCBI Taxonomy" id="2082724"/>
    <lineage>
        <taxon>Bacteria</taxon>
        <taxon>Pseudomonadati</taxon>
        <taxon>Pseudomonadota</taxon>
        <taxon>Gammaproteobacteria</taxon>
        <taxon>Cellvibrionales</taxon>
        <taxon>Cellvibrionaceae</taxon>
        <taxon>Cellvibrio</taxon>
    </lineage>
</organism>
<keyword evidence="1" id="KW-0812">Transmembrane</keyword>
<dbReference type="EMBL" id="PRDL01000001">
    <property type="protein sequence ID" value="MBE8717809.1"/>
    <property type="molecule type" value="Genomic_DNA"/>
</dbReference>
<feature type="transmembrane region" description="Helical" evidence="1">
    <location>
        <begin position="167"/>
        <end position="187"/>
    </location>
</feature>
<dbReference type="InterPro" id="IPR050623">
    <property type="entry name" value="Glucan_succinyl_AcylTrfase"/>
</dbReference>
<feature type="transmembrane region" description="Helical" evidence="1">
    <location>
        <begin position="372"/>
        <end position="389"/>
    </location>
</feature>
<reference evidence="3" key="1">
    <citation type="submission" date="2018-07" db="EMBL/GenBank/DDBJ databases">
        <title>Genome assembly of strain Ka43.</title>
        <authorList>
            <person name="Kukolya J."/>
            <person name="Nagy I."/>
            <person name="Horvath B."/>
            <person name="Toth A."/>
        </authorList>
    </citation>
    <scope>NUCLEOTIDE SEQUENCE</scope>
    <source>
        <strain evidence="3">KB43</strain>
    </source>
</reference>
<dbReference type="InterPro" id="IPR002656">
    <property type="entry name" value="Acyl_transf_3_dom"/>
</dbReference>
<feature type="transmembrane region" description="Helical" evidence="1">
    <location>
        <begin position="208"/>
        <end position="228"/>
    </location>
</feature>